<dbReference type="HAMAP" id="MF_00074">
    <property type="entry name" value="16SrRNA_methyltr_G"/>
    <property type="match status" value="1"/>
</dbReference>
<dbReference type="EMBL" id="FOIF01000031">
    <property type="protein sequence ID" value="SET01201.1"/>
    <property type="molecule type" value="Genomic_DNA"/>
</dbReference>
<dbReference type="SUPFAM" id="SSF53335">
    <property type="entry name" value="S-adenosyl-L-methionine-dependent methyltransferases"/>
    <property type="match status" value="1"/>
</dbReference>
<feature type="binding site" evidence="6">
    <location>
        <position position="73"/>
    </location>
    <ligand>
        <name>S-adenosyl-L-methionine</name>
        <dbReference type="ChEBI" id="CHEBI:59789"/>
    </ligand>
</feature>
<feature type="binding site" evidence="6">
    <location>
        <position position="143"/>
    </location>
    <ligand>
        <name>S-adenosyl-L-methionine</name>
        <dbReference type="ChEBI" id="CHEBI:59789"/>
    </ligand>
</feature>
<proteinExistence type="inferred from homology"/>
<evidence type="ECO:0000313" key="7">
    <source>
        <dbReference type="EMBL" id="SET01201.1"/>
    </source>
</evidence>
<dbReference type="PANTHER" id="PTHR31760:SF0">
    <property type="entry name" value="S-ADENOSYL-L-METHIONINE-DEPENDENT METHYLTRANSFERASES SUPERFAMILY PROTEIN"/>
    <property type="match status" value="1"/>
</dbReference>
<dbReference type="GO" id="GO:0005829">
    <property type="term" value="C:cytosol"/>
    <property type="evidence" value="ECO:0007669"/>
    <property type="project" value="TreeGrafter"/>
</dbReference>
<keyword evidence="3 6" id="KW-0489">Methyltransferase</keyword>
<keyword evidence="4 6" id="KW-0808">Transferase</keyword>
<evidence type="ECO:0000256" key="6">
    <source>
        <dbReference type="HAMAP-Rule" id="MF_00074"/>
    </source>
</evidence>
<evidence type="ECO:0000256" key="4">
    <source>
        <dbReference type="ARBA" id="ARBA00022679"/>
    </source>
</evidence>
<accession>A0A1I0B5D9</accession>
<reference evidence="8" key="1">
    <citation type="submission" date="2016-10" db="EMBL/GenBank/DDBJ databases">
        <authorList>
            <person name="Varghese N."/>
            <person name="Submissions S."/>
        </authorList>
    </citation>
    <scope>NUCLEOTIDE SEQUENCE [LARGE SCALE GENOMIC DNA]</scope>
    <source>
        <strain evidence="8">DSM 13577</strain>
    </source>
</reference>
<dbReference type="OrthoDB" id="9808773at2"/>
<dbReference type="EC" id="2.1.1.-" evidence="6"/>
<dbReference type="Gene3D" id="3.40.50.150">
    <property type="entry name" value="Vaccinia Virus protein VP39"/>
    <property type="match status" value="1"/>
</dbReference>
<dbReference type="CDD" id="cd02440">
    <property type="entry name" value="AdoMet_MTases"/>
    <property type="match status" value="1"/>
</dbReference>
<evidence type="ECO:0000256" key="1">
    <source>
        <dbReference type="ARBA" id="ARBA00022490"/>
    </source>
</evidence>
<protein>
    <recommendedName>
        <fullName evidence="6">Ribosomal RNA small subunit methyltransferase G</fullName>
        <ecNumber evidence="6">2.1.1.-</ecNumber>
    </recommendedName>
    <alternativeName>
        <fullName evidence="6">16S rRNA 7-methylguanosine methyltransferase</fullName>
        <shortName evidence="6">16S rRNA m7G methyltransferase</shortName>
    </alternativeName>
</protein>
<comment type="similarity">
    <text evidence="6">Belongs to the methyltransferase superfamily. RNA methyltransferase RsmG family.</text>
</comment>
<organism evidence="7 8">
    <name type="scientific">Anaerobranca gottschalkii DSM 13577</name>
    <dbReference type="NCBI Taxonomy" id="1120990"/>
    <lineage>
        <taxon>Bacteria</taxon>
        <taxon>Bacillati</taxon>
        <taxon>Bacillota</taxon>
        <taxon>Clostridia</taxon>
        <taxon>Eubacteriales</taxon>
        <taxon>Proteinivoracaceae</taxon>
        <taxon>Anaerobranca</taxon>
    </lineage>
</organism>
<evidence type="ECO:0000313" key="8">
    <source>
        <dbReference type="Proteomes" id="UP000243819"/>
    </source>
</evidence>
<dbReference type="GO" id="GO:0070043">
    <property type="term" value="F:rRNA (guanine-N7-)-methyltransferase activity"/>
    <property type="evidence" value="ECO:0007669"/>
    <property type="project" value="UniProtKB-UniRule"/>
</dbReference>
<name>A0A1I0B5D9_9FIRM</name>
<dbReference type="Proteomes" id="UP000243819">
    <property type="component" value="Unassembled WGS sequence"/>
</dbReference>
<comment type="function">
    <text evidence="6">Specifically methylates the N7 position of a guanine in 16S rRNA.</text>
</comment>
<keyword evidence="2 6" id="KW-0698">rRNA processing</keyword>
<feature type="binding site" evidence="6">
    <location>
        <begin position="124"/>
        <end position="125"/>
    </location>
    <ligand>
        <name>S-adenosyl-L-methionine</name>
        <dbReference type="ChEBI" id="CHEBI:59789"/>
    </ligand>
</feature>
<keyword evidence="8" id="KW-1185">Reference proteome</keyword>
<comment type="subcellular location">
    <subcellularLocation>
        <location evidence="6">Cytoplasm</location>
    </subcellularLocation>
</comment>
<feature type="binding site" evidence="6">
    <location>
        <position position="78"/>
    </location>
    <ligand>
        <name>S-adenosyl-L-methionine</name>
        <dbReference type="ChEBI" id="CHEBI:59789"/>
    </ligand>
</feature>
<dbReference type="STRING" id="1120990.SAMN03080614_10319"/>
<dbReference type="PIRSF" id="PIRSF003078">
    <property type="entry name" value="GidB"/>
    <property type="match status" value="1"/>
</dbReference>
<dbReference type="InterPro" id="IPR003682">
    <property type="entry name" value="rRNA_ssu_MeTfrase_G"/>
</dbReference>
<comment type="caution">
    <text evidence="6">Lacks conserved residue(s) required for the propagation of feature annotation.</text>
</comment>
<evidence type="ECO:0000256" key="3">
    <source>
        <dbReference type="ARBA" id="ARBA00022603"/>
    </source>
</evidence>
<evidence type="ECO:0000256" key="5">
    <source>
        <dbReference type="ARBA" id="ARBA00022691"/>
    </source>
</evidence>
<sequence>MEILKEYLKDFNIAITDYNVEQFIKYKELLLDWNEKINLTAIVDNDGIAIKHFVDSIIPVNEFTNGSSIIDVGSGAGFPGVPLAIVNPSLKVTALDSLQKRLKFLSEVKKDLVLDNLTLIHGRAEDYGKNLQYREKFTYATARAVAPLNILAELCLPFVKVGGYFIAYKGDKWEEEIQQSIKAIEILGGKVEKTYTYTLPKISDVRSIIKIKKVFNTDQKYPRKAGIPNKKPL</sequence>
<dbReference type="FunFam" id="3.40.50.150:FF:000041">
    <property type="entry name" value="Ribosomal RNA small subunit methyltransferase G"/>
    <property type="match status" value="1"/>
</dbReference>
<dbReference type="InterPro" id="IPR029063">
    <property type="entry name" value="SAM-dependent_MTases_sf"/>
</dbReference>
<keyword evidence="1 6" id="KW-0963">Cytoplasm</keyword>
<dbReference type="Pfam" id="PF02527">
    <property type="entry name" value="GidB"/>
    <property type="match status" value="1"/>
</dbReference>
<keyword evidence="5 6" id="KW-0949">S-adenosyl-L-methionine</keyword>
<dbReference type="AlphaFoldDB" id="A0A1I0B5D9"/>
<gene>
    <name evidence="6" type="primary">rsmG</name>
    <name evidence="7" type="ORF">SAMN03080614_10319</name>
</gene>
<dbReference type="NCBIfam" id="TIGR00138">
    <property type="entry name" value="rsmG_gidB"/>
    <property type="match status" value="1"/>
</dbReference>
<dbReference type="PANTHER" id="PTHR31760">
    <property type="entry name" value="S-ADENOSYL-L-METHIONINE-DEPENDENT METHYLTRANSFERASES SUPERFAMILY PROTEIN"/>
    <property type="match status" value="1"/>
</dbReference>
<evidence type="ECO:0000256" key="2">
    <source>
        <dbReference type="ARBA" id="ARBA00022552"/>
    </source>
</evidence>
<dbReference type="RefSeq" id="WP_091350974.1">
    <property type="nucleotide sequence ID" value="NZ_FOIF01000031.1"/>
</dbReference>